<accession>A0ABW9YGG7</accession>
<feature type="region of interest" description="Disordered" evidence="1">
    <location>
        <begin position="30"/>
        <end position="69"/>
    </location>
</feature>
<reference evidence="2 3" key="1">
    <citation type="journal article" date="2017" name="Int. J. Syst. Evol. Microbiol.">
        <title>Photobacterium alginatilyticum sp. nov., a marine bacterium isolated from bottom seawater.</title>
        <authorList>
            <person name="Wang X."/>
            <person name="Wang Y."/>
            <person name="Yang X."/>
            <person name="Sun H."/>
            <person name="Li B."/>
            <person name="Zhang X.H."/>
        </authorList>
    </citation>
    <scope>NUCLEOTIDE SEQUENCE [LARGE SCALE GENOMIC DNA]</scope>
    <source>
        <strain evidence="2 3">P03D4</strain>
    </source>
</reference>
<dbReference type="EMBL" id="RSEJ01000005">
    <property type="protein sequence ID" value="NBI52353.1"/>
    <property type="molecule type" value="Genomic_DNA"/>
</dbReference>
<evidence type="ECO:0000313" key="2">
    <source>
        <dbReference type="EMBL" id="NBI52353.1"/>
    </source>
</evidence>
<name>A0ABW9YGG7_9GAMM</name>
<dbReference type="Proteomes" id="UP000738517">
    <property type="component" value="Unassembled WGS sequence"/>
</dbReference>
<comment type="caution">
    <text evidence="2">The sequence shown here is derived from an EMBL/GenBank/DDBJ whole genome shotgun (WGS) entry which is preliminary data.</text>
</comment>
<gene>
    <name evidence="2" type="ORF">EIZ48_07180</name>
</gene>
<keyword evidence="3" id="KW-1185">Reference proteome</keyword>
<organism evidence="2 3">
    <name type="scientific">Photobacterium alginatilyticum</name>
    <dbReference type="NCBI Taxonomy" id="1775171"/>
    <lineage>
        <taxon>Bacteria</taxon>
        <taxon>Pseudomonadati</taxon>
        <taxon>Pseudomonadota</taxon>
        <taxon>Gammaproteobacteria</taxon>
        <taxon>Vibrionales</taxon>
        <taxon>Vibrionaceae</taxon>
        <taxon>Photobacterium</taxon>
    </lineage>
</organism>
<proteinExistence type="predicted"/>
<protein>
    <recommendedName>
        <fullName evidence="4">DUF5363 domain-containing protein</fullName>
    </recommendedName>
</protein>
<evidence type="ECO:0000313" key="3">
    <source>
        <dbReference type="Proteomes" id="UP000738517"/>
    </source>
</evidence>
<evidence type="ECO:0000256" key="1">
    <source>
        <dbReference type="SAM" id="MobiDB-lite"/>
    </source>
</evidence>
<sequence length="69" mass="8189">MLKWLKRGIAKYDRWCERLGLVPENRRCCAPVHYDDDDPRNPSMRRHSRQRPDDKPPQGPACSLQNEKT</sequence>
<evidence type="ECO:0008006" key="4">
    <source>
        <dbReference type="Google" id="ProtNLM"/>
    </source>
</evidence>